<evidence type="ECO:0000256" key="7">
    <source>
        <dbReference type="RuleBase" id="RU003879"/>
    </source>
</evidence>
<comment type="similarity">
    <text evidence="2 7">Belongs to the ExbD/TolR family.</text>
</comment>
<dbReference type="InterPro" id="IPR003400">
    <property type="entry name" value="ExbD"/>
</dbReference>
<dbReference type="Pfam" id="PF02472">
    <property type="entry name" value="ExbD"/>
    <property type="match status" value="1"/>
</dbReference>
<dbReference type="AlphaFoldDB" id="A0A7J4XJW7"/>
<dbReference type="GO" id="GO:0005886">
    <property type="term" value="C:plasma membrane"/>
    <property type="evidence" value="ECO:0007669"/>
    <property type="project" value="UniProtKB-SubCell"/>
</dbReference>
<dbReference type="PANTHER" id="PTHR30558:SF3">
    <property type="entry name" value="BIOPOLYMER TRANSPORT PROTEIN EXBD-RELATED"/>
    <property type="match status" value="1"/>
</dbReference>
<evidence type="ECO:0000256" key="4">
    <source>
        <dbReference type="ARBA" id="ARBA00022692"/>
    </source>
</evidence>
<name>A0A7J4XJW7_9BACE</name>
<evidence type="ECO:0000256" key="3">
    <source>
        <dbReference type="ARBA" id="ARBA00022475"/>
    </source>
</evidence>
<dbReference type="Proteomes" id="UP000422221">
    <property type="component" value="Unassembled WGS sequence"/>
</dbReference>
<reference evidence="8 9" key="1">
    <citation type="journal article" date="2019" name="Nat. Med.">
        <title>A library of human gut bacterial isolates paired with longitudinal multiomics data enables mechanistic microbiome research.</title>
        <authorList>
            <person name="Poyet M."/>
            <person name="Groussin M."/>
            <person name="Gibbons S.M."/>
            <person name="Avila-Pacheco J."/>
            <person name="Jiang X."/>
            <person name="Kearney S.M."/>
            <person name="Perrotta A.R."/>
            <person name="Berdy B."/>
            <person name="Zhao S."/>
            <person name="Lieberman T.D."/>
            <person name="Swanson P.K."/>
            <person name="Smith M."/>
            <person name="Roesemann S."/>
            <person name="Alexander J.E."/>
            <person name="Rich S.A."/>
            <person name="Livny J."/>
            <person name="Vlamakis H."/>
            <person name="Clish C."/>
            <person name="Bullock K."/>
            <person name="Deik A."/>
            <person name="Scott J."/>
            <person name="Pierce K.A."/>
            <person name="Xavier R.J."/>
            <person name="Alm E.J."/>
        </authorList>
    </citation>
    <scope>NUCLEOTIDE SEQUENCE [LARGE SCALE GENOMIC DNA]</scope>
    <source>
        <strain evidence="8 9">BIOML-A10</strain>
    </source>
</reference>
<keyword evidence="3" id="KW-1003">Cell membrane</keyword>
<evidence type="ECO:0000256" key="2">
    <source>
        <dbReference type="ARBA" id="ARBA00005811"/>
    </source>
</evidence>
<evidence type="ECO:0000256" key="1">
    <source>
        <dbReference type="ARBA" id="ARBA00004162"/>
    </source>
</evidence>
<dbReference type="GeneID" id="93118362"/>
<protein>
    <submittedName>
        <fullName evidence="8">Biopolymer transporter ExbD</fullName>
    </submittedName>
</protein>
<keyword evidence="5" id="KW-1133">Transmembrane helix</keyword>
<organism evidence="8 9">
    <name type="scientific">Bacteroides salyersiae</name>
    <dbReference type="NCBI Taxonomy" id="291644"/>
    <lineage>
        <taxon>Bacteria</taxon>
        <taxon>Pseudomonadati</taxon>
        <taxon>Bacteroidota</taxon>
        <taxon>Bacteroidia</taxon>
        <taxon>Bacteroidales</taxon>
        <taxon>Bacteroidaceae</taxon>
        <taxon>Bacteroides</taxon>
    </lineage>
</organism>
<keyword evidence="7" id="KW-0813">Transport</keyword>
<dbReference type="RefSeq" id="WP_007482349.1">
    <property type="nucleotide sequence ID" value="NZ_CAXSTI010000020.1"/>
</dbReference>
<keyword evidence="6" id="KW-0472">Membrane</keyword>
<keyword evidence="7" id="KW-0653">Protein transport</keyword>
<gene>
    <name evidence="8" type="ORF">F3F73_09055</name>
</gene>
<proteinExistence type="inferred from homology"/>
<comment type="caution">
    <text evidence="8">The sequence shown here is derived from an EMBL/GenBank/DDBJ whole genome shotgun (WGS) entry which is preliminary data.</text>
</comment>
<dbReference type="PANTHER" id="PTHR30558">
    <property type="entry name" value="EXBD MEMBRANE COMPONENT OF PMF-DRIVEN MACROMOLECULE IMPORT SYSTEM"/>
    <property type="match status" value="1"/>
</dbReference>
<evidence type="ECO:0000256" key="5">
    <source>
        <dbReference type="ARBA" id="ARBA00022989"/>
    </source>
</evidence>
<accession>A0A7J4XJW7</accession>
<keyword evidence="4 7" id="KW-0812">Transmembrane</keyword>
<evidence type="ECO:0000313" key="9">
    <source>
        <dbReference type="Proteomes" id="UP000422221"/>
    </source>
</evidence>
<evidence type="ECO:0000313" key="8">
    <source>
        <dbReference type="EMBL" id="KAA3766299.1"/>
    </source>
</evidence>
<sequence>MAKGKRKVPDINSSSTADIAFLLLIFFLITTSMDTDRGLARRLPPPPENIEKPDDQKVKQRNVLQIYLNMYDQLMVNGEIMNVQQLRAKTKEFIANKYNDESLPERVSKDVNFFGPMMITEKHVVSLQNDRSSSYQAYIDVQNELVAAYNELRDELSQEKWGKKYSELDDEQQKAVREVYPQKISEAEPKKYGEKK</sequence>
<dbReference type="EMBL" id="VWMK01000007">
    <property type="protein sequence ID" value="KAA3766299.1"/>
    <property type="molecule type" value="Genomic_DNA"/>
</dbReference>
<comment type="subcellular location">
    <subcellularLocation>
        <location evidence="1">Cell membrane</location>
        <topology evidence="1">Single-pass membrane protein</topology>
    </subcellularLocation>
    <subcellularLocation>
        <location evidence="7">Cell membrane</location>
        <topology evidence="7">Single-pass type II membrane protein</topology>
    </subcellularLocation>
</comment>
<dbReference type="GO" id="GO:0015031">
    <property type="term" value="P:protein transport"/>
    <property type="evidence" value="ECO:0007669"/>
    <property type="project" value="UniProtKB-KW"/>
</dbReference>
<evidence type="ECO:0000256" key="6">
    <source>
        <dbReference type="ARBA" id="ARBA00023136"/>
    </source>
</evidence>
<dbReference type="GO" id="GO:0022857">
    <property type="term" value="F:transmembrane transporter activity"/>
    <property type="evidence" value="ECO:0007669"/>
    <property type="project" value="InterPro"/>
</dbReference>